<reference evidence="2" key="2">
    <citation type="journal article" date="2022" name="Res Sq">
        <title>Comparative Genomics Reveals Insights into the Divergent Evolution of Astigmatic Mites and Household Pest Adaptations.</title>
        <authorList>
            <person name="Xiong Q."/>
            <person name="Wan A.T.-Y."/>
            <person name="Liu X.-Y."/>
            <person name="Fung C.S.-H."/>
            <person name="Xiao X."/>
            <person name="Malainual N."/>
            <person name="Hou J."/>
            <person name="Wang L."/>
            <person name="Wang M."/>
            <person name="Yang K."/>
            <person name="Cui Y."/>
            <person name="Leung E."/>
            <person name="Nong W."/>
            <person name="Shin S.-K."/>
            <person name="Au S."/>
            <person name="Jeong K.Y."/>
            <person name="Chew F.T."/>
            <person name="Hui J."/>
            <person name="Leung T.F."/>
            <person name="Tungtrongchitr A."/>
            <person name="Zhong N."/>
            <person name="Liu Z."/>
            <person name="Tsui S."/>
        </authorList>
    </citation>
    <scope>NUCLEOTIDE SEQUENCE</scope>
    <source>
        <strain evidence="2">Derf</strain>
        <tissue evidence="2">Whole organism</tissue>
    </source>
</reference>
<evidence type="ECO:0000313" key="3">
    <source>
        <dbReference type="Proteomes" id="UP000790347"/>
    </source>
</evidence>
<feature type="region of interest" description="Disordered" evidence="1">
    <location>
        <begin position="201"/>
        <end position="221"/>
    </location>
</feature>
<reference evidence="2" key="1">
    <citation type="submission" date="2013-05" db="EMBL/GenBank/DDBJ databases">
        <authorList>
            <person name="Yim A.K.Y."/>
            <person name="Chan T.F."/>
            <person name="Ji K.M."/>
            <person name="Liu X.Y."/>
            <person name="Zhou J.W."/>
            <person name="Li R.Q."/>
            <person name="Yang K.Y."/>
            <person name="Li J."/>
            <person name="Li M."/>
            <person name="Law P.T.W."/>
            <person name="Wu Y.L."/>
            <person name="Cai Z.L."/>
            <person name="Qin H."/>
            <person name="Bao Y."/>
            <person name="Leung R.K.K."/>
            <person name="Ng P.K.S."/>
            <person name="Zou J."/>
            <person name="Zhong X.J."/>
            <person name="Ran P.X."/>
            <person name="Zhong N.S."/>
            <person name="Liu Z.G."/>
            <person name="Tsui S.K.W."/>
        </authorList>
    </citation>
    <scope>NUCLEOTIDE SEQUENCE</scope>
    <source>
        <strain evidence="2">Derf</strain>
        <tissue evidence="2">Whole organism</tissue>
    </source>
</reference>
<proteinExistence type="predicted"/>
<organism evidence="2 3">
    <name type="scientific">Dermatophagoides farinae</name>
    <name type="common">American house dust mite</name>
    <dbReference type="NCBI Taxonomy" id="6954"/>
    <lineage>
        <taxon>Eukaryota</taxon>
        <taxon>Metazoa</taxon>
        <taxon>Ecdysozoa</taxon>
        <taxon>Arthropoda</taxon>
        <taxon>Chelicerata</taxon>
        <taxon>Arachnida</taxon>
        <taxon>Acari</taxon>
        <taxon>Acariformes</taxon>
        <taxon>Sarcoptiformes</taxon>
        <taxon>Astigmata</taxon>
        <taxon>Psoroptidia</taxon>
        <taxon>Analgoidea</taxon>
        <taxon>Pyroglyphidae</taxon>
        <taxon>Dermatophagoidinae</taxon>
        <taxon>Dermatophagoides</taxon>
    </lineage>
</organism>
<keyword evidence="3" id="KW-1185">Reference proteome</keyword>
<comment type="caution">
    <text evidence="2">The sequence shown here is derived from an EMBL/GenBank/DDBJ whole genome shotgun (WGS) entry which is preliminary data.</text>
</comment>
<evidence type="ECO:0000313" key="2">
    <source>
        <dbReference type="EMBL" id="KAH9512032.1"/>
    </source>
</evidence>
<accession>A0A922L2K5</accession>
<protein>
    <submittedName>
        <fullName evidence="2">Uncharacterized protein</fullName>
    </submittedName>
</protein>
<sequence>MKQFFTKVTLKTIRFGQSVIALFHSRTKSSSTIGVSHSLETIQENIIRNRSFKGSIIPNGSKIRPIVDKTIRLVKDGETKSRFFKLIASSDIFHTKPSKPESSPVEPPGIIPLEHILCISKPAAENACLASITHCRRSSILFEPIRRSSIYVTPENTCKKAFLKSAVQKYLNKRIRIRCGKTSKPITEPFHNKLFNEDSRPNEALNTIRTGEDVDSGLKTA</sequence>
<name>A0A922L2K5_DERFA</name>
<dbReference type="Proteomes" id="UP000790347">
    <property type="component" value="Unassembled WGS sequence"/>
</dbReference>
<dbReference type="EMBL" id="ASGP02000004">
    <property type="protein sequence ID" value="KAH9512032.1"/>
    <property type="molecule type" value="Genomic_DNA"/>
</dbReference>
<dbReference type="AlphaFoldDB" id="A0A922L2K5"/>
<gene>
    <name evidence="2" type="ORF">DERF_010446</name>
</gene>
<evidence type="ECO:0000256" key="1">
    <source>
        <dbReference type="SAM" id="MobiDB-lite"/>
    </source>
</evidence>